<organism evidence="1 2">
    <name type="scientific">Mariniphaga anaerophila</name>
    <dbReference type="NCBI Taxonomy" id="1484053"/>
    <lineage>
        <taxon>Bacteria</taxon>
        <taxon>Pseudomonadati</taxon>
        <taxon>Bacteroidota</taxon>
        <taxon>Bacteroidia</taxon>
        <taxon>Marinilabiliales</taxon>
        <taxon>Prolixibacteraceae</taxon>
        <taxon>Mariniphaga</taxon>
    </lineage>
</organism>
<dbReference type="RefSeq" id="WP_072998141.1">
    <property type="nucleotide sequence ID" value="NZ_FQUM01000001.1"/>
</dbReference>
<accession>A0A1M4T063</accession>
<keyword evidence="2" id="KW-1185">Reference proteome</keyword>
<dbReference type="EMBL" id="FQUM01000001">
    <property type="protein sequence ID" value="SHE37849.1"/>
    <property type="molecule type" value="Genomic_DNA"/>
</dbReference>
<dbReference type="Pfam" id="PF10677">
    <property type="entry name" value="DUF2490"/>
    <property type="match status" value="1"/>
</dbReference>
<dbReference type="STRING" id="1484053.SAMN05444274_101212"/>
<dbReference type="OrthoDB" id="1120319at2"/>
<evidence type="ECO:0000313" key="1">
    <source>
        <dbReference type="EMBL" id="SHE37849.1"/>
    </source>
</evidence>
<protein>
    <recommendedName>
        <fullName evidence="3">DUF2490 domain-containing protein</fullName>
    </recommendedName>
</protein>
<dbReference type="Proteomes" id="UP000184164">
    <property type="component" value="Unassembled WGS sequence"/>
</dbReference>
<dbReference type="InterPro" id="IPR019619">
    <property type="entry name" value="DUF2490"/>
</dbReference>
<reference evidence="2" key="1">
    <citation type="submission" date="2016-11" db="EMBL/GenBank/DDBJ databases">
        <authorList>
            <person name="Varghese N."/>
            <person name="Submissions S."/>
        </authorList>
    </citation>
    <scope>NUCLEOTIDE SEQUENCE [LARGE SCALE GENOMIC DNA]</scope>
    <source>
        <strain evidence="2">DSM 26910</strain>
    </source>
</reference>
<sequence>MTKRLIILLVLLPVLFSVSAQERIFQLWNLNRVQVALSEKTKIGVTEKVHFTPHSGNIDLKLGDVTIKRSINPWFEAGVAGRILMIRKDYGWLQENRPMVFGDISKKLGRLGFGFSNRFEYRMFKHVDDHFRYRQMFSVELPPFVTPRLIIYAAEEGFIKFNDENLHIARLYAGTKLKCSRIFEMRFYYVLEKSKELDFWNTSDVVGMNLSLDF</sequence>
<proteinExistence type="predicted"/>
<evidence type="ECO:0008006" key="3">
    <source>
        <dbReference type="Google" id="ProtNLM"/>
    </source>
</evidence>
<evidence type="ECO:0000313" key="2">
    <source>
        <dbReference type="Proteomes" id="UP000184164"/>
    </source>
</evidence>
<gene>
    <name evidence="1" type="ORF">SAMN05444274_101212</name>
</gene>
<name>A0A1M4T063_9BACT</name>
<dbReference type="AlphaFoldDB" id="A0A1M4T063"/>